<evidence type="ECO:0000313" key="3">
    <source>
        <dbReference type="EMBL" id="MCH9275327.1"/>
    </source>
</evidence>
<keyword evidence="2" id="KW-0472">Membrane</keyword>
<feature type="region of interest" description="Disordered" evidence="1">
    <location>
        <begin position="1"/>
        <end position="57"/>
    </location>
</feature>
<feature type="compositionally biased region" description="Basic and acidic residues" evidence="1">
    <location>
        <begin position="198"/>
        <end position="209"/>
    </location>
</feature>
<feature type="compositionally biased region" description="Low complexity" evidence="1">
    <location>
        <begin position="21"/>
        <end position="40"/>
    </location>
</feature>
<feature type="region of interest" description="Disordered" evidence="1">
    <location>
        <begin position="166"/>
        <end position="240"/>
    </location>
</feature>
<dbReference type="InterPro" id="IPR046314">
    <property type="entry name" value="DUF6466"/>
</dbReference>
<feature type="compositionally biased region" description="Polar residues" evidence="1">
    <location>
        <begin position="211"/>
        <end position="240"/>
    </location>
</feature>
<dbReference type="EMBL" id="JAFEJT020000008">
    <property type="protein sequence ID" value="MCH9275327.1"/>
    <property type="molecule type" value="Genomic_DNA"/>
</dbReference>
<dbReference type="RefSeq" id="WP_241513125.1">
    <property type="nucleotide sequence ID" value="NZ_JAFEJT020000008.1"/>
</dbReference>
<evidence type="ECO:0000256" key="1">
    <source>
        <dbReference type="SAM" id="MobiDB-lite"/>
    </source>
</evidence>
<sequence>MSATHGRRAERTRRNAGGVRTKGATTDDATAASTTYGDAAPTVASRSDPSPTPPAGRARAGLPVRVALGILAALALAVAILAAVNLHAATTFDQATQSLTEHIAAAKADTPDWSKLSTLQEQTDAQFDEAASAEAVLLPNIREAIAANAAVSDQLTELVKRNLAAQQGGDAGNDSAGDSSESNGRDQSSDSSDGGLTDEQRKQVEDLLKANEQSTPSDKGNGTSKESTVTNNTGNTNKPW</sequence>
<gene>
    <name evidence="3" type="ORF">JS533_003425</name>
</gene>
<dbReference type="Pfam" id="PF20070">
    <property type="entry name" value="DUF6466"/>
    <property type="match status" value="1"/>
</dbReference>
<reference evidence="3 4" key="2">
    <citation type="journal article" date="2021" name="Syst. Appl. Microbiol.">
        <title>Phylogenetic classification of ten novel species belonging to the genus Bifidobacterium comprising B. phasiani sp. nov., B. pongonis sp. nov., B. saguinibicoloris sp. nov., B. colobi sp. nov., B. simiiventris sp. nov., B. santillanense sp. nov., B. miconis sp. nov., B. amazonense sp. nov., B. pluvialisilvae sp. nov., and B. miconisargentati sp. nov.</title>
        <authorList>
            <person name="Lugli G.A."/>
            <person name="Calvete-Torre I."/>
            <person name="Alessandri G."/>
            <person name="Milani C."/>
            <person name="Turroni F."/>
            <person name="Laiolo P."/>
            <person name="Ossiprandi M.C."/>
            <person name="Margolles A."/>
            <person name="Ruiz L."/>
            <person name="Ventura M."/>
        </authorList>
    </citation>
    <scope>NUCLEOTIDE SEQUENCE [LARGE SCALE GENOMIC DNA]</scope>
    <source>
        <strain evidence="3 4">MA1</strain>
    </source>
</reference>
<keyword evidence="2" id="KW-0812">Transmembrane</keyword>
<evidence type="ECO:0000313" key="4">
    <source>
        <dbReference type="Proteomes" id="UP000710815"/>
    </source>
</evidence>
<reference evidence="3 4" key="1">
    <citation type="journal article" date="2021" name="Environ. Microbiol.">
        <title>Genetic insights into the dark matter of the mammalian gut microbiota through targeted genome reconstruction.</title>
        <authorList>
            <person name="Lugli G.A."/>
            <person name="Alessandri G."/>
            <person name="Milani C."/>
            <person name="Viappiani A."/>
            <person name="Fontana F."/>
            <person name="Tarracchini C."/>
            <person name="Mancabelli L."/>
            <person name="Argentini C."/>
            <person name="Ruiz L."/>
            <person name="Margolles A."/>
            <person name="van Sinderen D."/>
            <person name="Turroni F."/>
            <person name="Ventura M."/>
        </authorList>
    </citation>
    <scope>NUCLEOTIDE SEQUENCE [LARGE SCALE GENOMIC DNA]</scope>
    <source>
        <strain evidence="3 4">MA1</strain>
    </source>
</reference>
<keyword evidence="2" id="KW-1133">Transmembrane helix</keyword>
<feature type="compositionally biased region" description="Low complexity" evidence="1">
    <location>
        <begin position="166"/>
        <end position="182"/>
    </location>
</feature>
<proteinExistence type="predicted"/>
<organism evidence="3 4">
    <name type="scientific">Bifidobacterium amazonense</name>
    <dbReference type="NCBI Taxonomy" id="2809027"/>
    <lineage>
        <taxon>Bacteria</taxon>
        <taxon>Bacillati</taxon>
        <taxon>Actinomycetota</taxon>
        <taxon>Actinomycetes</taxon>
        <taxon>Bifidobacteriales</taxon>
        <taxon>Bifidobacteriaceae</taxon>
        <taxon>Bifidobacterium</taxon>
    </lineage>
</organism>
<protein>
    <submittedName>
        <fullName evidence="3">DUF6466 family protein</fullName>
    </submittedName>
</protein>
<name>A0ABS9VTB6_9BIFI</name>
<comment type="caution">
    <text evidence="3">The sequence shown here is derived from an EMBL/GenBank/DDBJ whole genome shotgun (WGS) entry which is preliminary data.</text>
</comment>
<accession>A0ABS9VTB6</accession>
<feature type="transmembrane region" description="Helical" evidence="2">
    <location>
        <begin position="66"/>
        <end position="88"/>
    </location>
</feature>
<keyword evidence="4" id="KW-1185">Reference proteome</keyword>
<evidence type="ECO:0000256" key="2">
    <source>
        <dbReference type="SAM" id="Phobius"/>
    </source>
</evidence>
<dbReference type="Proteomes" id="UP000710815">
    <property type="component" value="Unassembled WGS sequence"/>
</dbReference>